<evidence type="ECO:0000313" key="7">
    <source>
        <dbReference type="EMBL" id="CAD5219432.1"/>
    </source>
</evidence>
<keyword evidence="8" id="KW-1185">Reference proteome</keyword>
<evidence type="ECO:0000256" key="1">
    <source>
        <dbReference type="ARBA" id="ARBA00022801"/>
    </source>
</evidence>
<dbReference type="PANTHER" id="PTHR24185:SF1">
    <property type="entry name" value="CALCIUM-INDEPENDENT PHOSPHOLIPASE A2-GAMMA"/>
    <property type="match status" value="1"/>
</dbReference>
<dbReference type="GO" id="GO:0047499">
    <property type="term" value="F:calcium-independent phospholipase A2 activity"/>
    <property type="evidence" value="ECO:0007669"/>
    <property type="project" value="TreeGrafter"/>
</dbReference>
<keyword evidence="1" id="KW-0378">Hydrolase</keyword>
<keyword evidence="2" id="KW-0442">Lipid degradation</keyword>
<dbReference type="GO" id="GO:0016020">
    <property type="term" value="C:membrane"/>
    <property type="evidence" value="ECO:0007669"/>
    <property type="project" value="TreeGrafter"/>
</dbReference>
<dbReference type="Proteomes" id="UP000783686">
    <property type="component" value="Unassembled WGS sequence"/>
</dbReference>
<comment type="caution">
    <text evidence="4">Lacks conserved residue(s) required for the propagation of feature annotation.</text>
</comment>
<reference evidence="7" key="1">
    <citation type="submission" date="2020-09" db="EMBL/GenBank/DDBJ databases">
        <authorList>
            <person name="Kikuchi T."/>
        </authorList>
    </citation>
    <scope>NUCLEOTIDE SEQUENCE</scope>
    <source>
        <strain evidence="7">SH1</strain>
    </source>
</reference>
<proteinExistence type="predicted"/>
<organism evidence="7 8">
    <name type="scientific">Bursaphelenchus okinawaensis</name>
    <dbReference type="NCBI Taxonomy" id="465554"/>
    <lineage>
        <taxon>Eukaryota</taxon>
        <taxon>Metazoa</taxon>
        <taxon>Ecdysozoa</taxon>
        <taxon>Nematoda</taxon>
        <taxon>Chromadorea</taxon>
        <taxon>Rhabditida</taxon>
        <taxon>Tylenchina</taxon>
        <taxon>Tylenchomorpha</taxon>
        <taxon>Aphelenchoidea</taxon>
        <taxon>Aphelenchoididae</taxon>
        <taxon>Bursaphelenchus</taxon>
    </lineage>
</organism>
<dbReference type="InterPro" id="IPR002641">
    <property type="entry name" value="PNPLA_dom"/>
</dbReference>
<name>A0A811KTG4_9BILA</name>
<feature type="domain" description="PNPLA" evidence="6">
    <location>
        <begin position="204"/>
        <end position="377"/>
    </location>
</feature>
<protein>
    <recommendedName>
        <fullName evidence="6">PNPLA domain-containing protein</fullName>
    </recommendedName>
</protein>
<dbReference type="Gene3D" id="3.40.1090.10">
    <property type="entry name" value="Cytosolic phospholipase A2 catalytic domain"/>
    <property type="match status" value="1"/>
</dbReference>
<dbReference type="InterPro" id="IPR016035">
    <property type="entry name" value="Acyl_Trfase/lysoPLipase"/>
</dbReference>
<feature type="region of interest" description="Disordered" evidence="5">
    <location>
        <begin position="18"/>
        <end position="39"/>
    </location>
</feature>
<dbReference type="GO" id="GO:0016042">
    <property type="term" value="P:lipid catabolic process"/>
    <property type="evidence" value="ECO:0007669"/>
    <property type="project" value="UniProtKB-KW"/>
</dbReference>
<evidence type="ECO:0000256" key="4">
    <source>
        <dbReference type="PROSITE-ProRule" id="PRU01161"/>
    </source>
</evidence>
<dbReference type="SUPFAM" id="SSF52151">
    <property type="entry name" value="FabD/lysophospholipase-like"/>
    <property type="match status" value="1"/>
</dbReference>
<dbReference type="EMBL" id="CAJFDH010000004">
    <property type="protein sequence ID" value="CAD5219432.1"/>
    <property type="molecule type" value="Genomic_DNA"/>
</dbReference>
<dbReference type="GO" id="GO:0019369">
    <property type="term" value="P:arachidonate metabolic process"/>
    <property type="evidence" value="ECO:0007669"/>
    <property type="project" value="TreeGrafter"/>
</dbReference>
<feature type="short sequence motif" description="GXGXXG" evidence="4">
    <location>
        <begin position="208"/>
        <end position="213"/>
    </location>
</feature>
<dbReference type="OrthoDB" id="14252at2759"/>
<sequence>MTVLTRFSRFGIFSKGRGGAPETSAGALNTQKEKASEKEIKTLQKLTEESDSSTKNTVTIETTQPSYFGYLSGVVSSLWNPAQHKVERGEHEITAPPVKEKKTKIIVKKVSRTEVVERTQNLVKALLEAESPPEALPKTENLVKHLVEFPASRLVAVQRYPELVSFLLKQEKTSQEEALKGCTRRCLALLGYVKAPKGAGIRVLSIDGGGTRGMMGLEILAELEKNLGSKICEHFDLICGVSTGAIISVLLGAKRMHVKTAKEIYMDISRQLFNQGKISGVSGLLMSHSYYNTKKWVEILQTTLGNDQVLDTSQHEDAVKIAVISCIVNAAQLQPFVFRNYEHPAGRDSHFRGGTQHKLWQAIQASAAAPGYFEESL</sequence>
<dbReference type="Proteomes" id="UP000614601">
    <property type="component" value="Unassembled WGS sequence"/>
</dbReference>
<dbReference type="PROSITE" id="PS51635">
    <property type="entry name" value="PNPLA"/>
    <property type="match status" value="1"/>
</dbReference>
<evidence type="ECO:0000259" key="6">
    <source>
        <dbReference type="PROSITE" id="PS51635"/>
    </source>
</evidence>
<dbReference type="EMBL" id="CAJFCW020000004">
    <property type="protein sequence ID" value="CAG9112522.1"/>
    <property type="molecule type" value="Genomic_DNA"/>
</dbReference>
<evidence type="ECO:0000256" key="3">
    <source>
        <dbReference type="ARBA" id="ARBA00023098"/>
    </source>
</evidence>
<dbReference type="PANTHER" id="PTHR24185">
    <property type="entry name" value="CALCIUM-INDEPENDENT PHOSPHOLIPASE A2-GAMMA"/>
    <property type="match status" value="1"/>
</dbReference>
<evidence type="ECO:0000313" key="8">
    <source>
        <dbReference type="Proteomes" id="UP000614601"/>
    </source>
</evidence>
<evidence type="ECO:0000256" key="2">
    <source>
        <dbReference type="ARBA" id="ARBA00022963"/>
    </source>
</evidence>
<accession>A0A811KTG4</accession>
<evidence type="ECO:0000256" key="5">
    <source>
        <dbReference type="SAM" id="MobiDB-lite"/>
    </source>
</evidence>
<dbReference type="AlphaFoldDB" id="A0A811KTG4"/>
<feature type="short sequence motif" description="GXSXG" evidence="4">
    <location>
        <begin position="240"/>
        <end position="244"/>
    </location>
</feature>
<dbReference type="Pfam" id="PF01734">
    <property type="entry name" value="Patatin"/>
    <property type="match status" value="1"/>
</dbReference>
<keyword evidence="3" id="KW-0443">Lipid metabolism</keyword>
<comment type="caution">
    <text evidence="7">The sequence shown here is derived from an EMBL/GenBank/DDBJ whole genome shotgun (WGS) entry which is preliminary data.</text>
</comment>
<gene>
    <name evidence="7" type="ORF">BOKJ2_LOCUS8441</name>
</gene>